<evidence type="ECO:0000256" key="1">
    <source>
        <dbReference type="SAM" id="MobiDB-lite"/>
    </source>
</evidence>
<feature type="compositionally biased region" description="Polar residues" evidence="1">
    <location>
        <begin position="107"/>
        <end position="124"/>
    </location>
</feature>
<dbReference type="WBParaSite" id="PSAMB.scaffold2953size20428.g19722.t1">
    <property type="protein sequence ID" value="PSAMB.scaffold2953size20428.g19722.t1"/>
    <property type="gene ID" value="PSAMB.scaffold2953size20428.g19722"/>
</dbReference>
<feature type="compositionally biased region" description="Pro residues" evidence="1">
    <location>
        <begin position="1"/>
        <end position="10"/>
    </location>
</feature>
<dbReference type="Proteomes" id="UP000887566">
    <property type="component" value="Unplaced"/>
</dbReference>
<accession>A0A914W0C8</accession>
<feature type="region of interest" description="Disordered" evidence="1">
    <location>
        <begin position="104"/>
        <end position="125"/>
    </location>
</feature>
<feature type="region of interest" description="Disordered" evidence="1">
    <location>
        <begin position="1"/>
        <end position="53"/>
    </location>
</feature>
<protein>
    <submittedName>
        <fullName evidence="3">Uncharacterized protein</fullName>
    </submittedName>
</protein>
<keyword evidence="2" id="KW-1185">Reference proteome</keyword>
<feature type="compositionally biased region" description="Low complexity" evidence="1">
    <location>
        <begin position="11"/>
        <end position="40"/>
    </location>
</feature>
<organism evidence="2 3">
    <name type="scientific">Plectus sambesii</name>
    <dbReference type="NCBI Taxonomy" id="2011161"/>
    <lineage>
        <taxon>Eukaryota</taxon>
        <taxon>Metazoa</taxon>
        <taxon>Ecdysozoa</taxon>
        <taxon>Nematoda</taxon>
        <taxon>Chromadorea</taxon>
        <taxon>Plectida</taxon>
        <taxon>Plectina</taxon>
        <taxon>Plectoidea</taxon>
        <taxon>Plectidae</taxon>
        <taxon>Plectus</taxon>
    </lineage>
</organism>
<name>A0A914W0C8_9BILA</name>
<sequence>MTSLPPPPPQIRRSSSTSSRTTTTLVALEQEPVEQKQQQQLDERRQVDPHPPPFGRVLAHRVWQHKSLRILRRGRTVEARLVQAVVYRATRWSEMIDSVNPVRPRSRSMSTIANEGSSGRTTTGIPEGWHSVGKIAFDLKTKFGSSCEGTIVFKGERDEKKWYGLSSTYATKKKMLPSGIGAKMKKKWPYFDEMQFIDPYIKDRDE</sequence>
<evidence type="ECO:0000313" key="2">
    <source>
        <dbReference type="Proteomes" id="UP000887566"/>
    </source>
</evidence>
<proteinExistence type="predicted"/>
<dbReference type="AlphaFoldDB" id="A0A914W0C8"/>
<reference evidence="3" key="1">
    <citation type="submission" date="2022-11" db="UniProtKB">
        <authorList>
            <consortium name="WormBaseParasite"/>
        </authorList>
    </citation>
    <scope>IDENTIFICATION</scope>
</reference>
<evidence type="ECO:0000313" key="3">
    <source>
        <dbReference type="WBParaSite" id="PSAMB.scaffold2953size20428.g19722.t1"/>
    </source>
</evidence>